<comment type="subcellular location">
    <subcellularLocation>
        <location evidence="1">Cytoplasm</location>
    </subcellularLocation>
</comment>
<protein>
    <submittedName>
        <fullName evidence="5">Uncharacterized protein</fullName>
    </submittedName>
</protein>
<evidence type="ECO:0000256" key="1">
    <source>
        <dbReference type="ARBA" id="ARBA00004496"/>
    </source>
</evidence>
<dbReference type="PANTHER" id="PTHR16290">
    <property type="entry name" value="TRANSCRIPTION FACTOR SMIF DECAPPING ENZYME DCP1"/>
    <property type="match status" value="1"/>
</dbReference>
<comment type="similarity">
    <text evidence="2">Belongs to the DCP1 family.</text>
</comment>
<dbReference type="Proteomes" id="UP000054524">
    <property type="component" value="Unassembled WGS sequence"/>
</dbReference>
<dbReference type="GO" id="GO:0008047">
    <property type="term" value="F:enzyme activator activity"/>
    <property type="evidence" value="ECO:0007669"/>
    <property type="project" value="InterPro"/>
</dbReference>
<dbReference type="InterPro" id="IPR011993">
    <property type="entry name" value="PH-like_dom_sf"/>
</dbReference>
<dbReference type="CDD" id="cd13182">
    <property type="entry name" value="EVH1-like_Dcp1"/>
    <property type="match status" value="1"/>
</dbReference>
<dbReference type="SUPFAM" id="SSF50729">
    <property type="entry name" value="PH domain-like"/>
    <property type="match status" value="1"/>
</dbReference>
<reference evidence="5" key="1">
    <citation type="submission" date="2011-03" db="EMBL/GenBank/DDBJ databases">
        <title>The Genome Sequence of Nematocida sp1 strain ERTm2.</title>
        <authorList>
            <consortium name="The Broad Institute Genome Sequencing Platform"/>
            <consortium name="The Broad Institute Genome Sequencing Center for Infectious Disease"/>
            <person name="Cuomo C."/>
            <person name="Troemel E."/>
            <person name="Young S.K."/>
            <person name="Zeng Q."/>
            <person name="Gargeya S."/>
            <person name="Fitzgerald M."/>
            <person name="Haas B."/>
            <person name="Abouelleil A."/>
            <person name="Alvarado L."/>
            <person name="Arachchi H.M."/>
            <person name="Berlin A."/>
            <person name="Brown A."/>
            <person name="Chapman S.B."/>
            <person name="Chen Z."/>
            <person name="Dunbar C."/>
            <person name="Freedman E."/>
            <person name="Gearin G."/>
            <person name="Gellesch M."/>
            <person name="Goldberg J."/>
            <person name="Griggs A."/>
            <person name="Gujja S."/>
            <person name="Heilman E.R."/>
            <person name="Heiman D."/>
            <person name="Howarth C."/>
            <person name="Larson L."/>
            <person name="Lui A."/>
            <person name="MacDonald P.J.P."/>
            <person name="Mehta T."/>
            <person name="Montmayeur A."/>
            <person name="Murphy C."/>
            <person name="Neiman D."/>
            <person name="Pearson M."/>
            <person name="Priest M."/>
            <person name="Roberts A."/>
            <person name="Saif S."/>
            <person name="Shea T."/>
            <person name="Shenoy N."/>
            <person name="Sisk P."/>
            <person name="Stolte C."/>
            <person name="Sykes S."/>
            <person name="White J."/>
            <person name="Yandava C."/>
            <person name="Wortman J."/>
            <person name="Nusbaum C."/>
            <person name="Birren B."/>
        </authorList>
    </citation>
    <scope>NUCLEOTIDE SEQUENCE</scope>
    <source>
        <strain evidence="5">ERTm2</strain>
    </source>
</reference>
<keyword evidence="7" id="KW-1185">Reference proteome</keyword>
<dbReference type="GO" id="GO:0000290">
    <property type="term" value="P:deadenylation-dependent decapping of nuclear-transcribed mRNA"/>
    <property type="evidence" value="ECO:0007669"/>
    <property type="project" value="InterPro"/>
</dbReference>
<proteinExistence type="inferred from homology"/>
<dbReference type="Proteomes" id="UP000005622">
    <property type="component" value="Unassembled WGS sequence"/>
</dbReference>
<reference evidence="6 7" key="3">
    <citation type="journal article" date="2014" name="Genome Announc.">
        <title>Genome Sequence of the Microsporidian Species Nematocida sp1 Strain ERTm6 (ATCC PRA-372).</title>
        <authorList>
            <person name="Bakowski M.A."/>
            <person name="Priest M."/>
            <person name="Young S."/>
            <person name="Cuomo C.A."/>
            <person name="Troemel E.R."/>
        </authorList>
    </citation>
    <scope>NUCLEOTIDE SEQUENCE [LARGE SCALE GENOMIC DNA]</scope>
    <source>
        <strain evidence="6 7">ERTm6</strain>
    </source>
</reference>
<evidence type="ECO:0000256" key="3">
    <source>
        <dbReference type="ARBA" id="ARBA00022490"/>
    </source>
</evidence>
<accession>H8ZF43</accession>
<name>H8ZF43_NEMA1</name>
<organism evidence="5">
    <name type="scientific">Nematocida ausubeli (strain ATCC PRA-371 / ERTm2)</name>
    <name type="common">Nematode killer fungus</name>
    <dbReference type="NCBI Taxonomy" id="1913371"/>
    <lineage>
        <taxon>Eukaryota</taxon>
        <taxon>Fungi</taxon>
        <taxon>Fungi incertae sedis</taxon>
        <taxon>Microsporidia</taxon>
        <taxon>Nematocida</taxon>
    </lineage>
</organism>
<dbReference type="EMBL" id="AKIJ01000004">
    <property type="protein sequence ID" value="KFG25802.1"/>
    <property type="molecule type" value="Genomic_DNA"/>
</dbReference>
<dbReference type="Pfam" id="PF06058">
    <property type="entry name" value="DCP1"/>
    <property type="match status" value="1"/>
</dbReference>
<dbReference type="OrthoDB" id="440673at2759"/>
<sequence length="143" mass="16849">MQTQRPQTNEVTNRMLKGKDAHYSHLLLTSVNVVVLKYEDKWVPAEIEGAIHLYKRKAIPSTGILVLNRKKPQDLYLAIDHTIYDIEIYDRFIIVKIQEKKELEIFGLWFYDKHACMETGFILTDQLELLERSKKLLMKCRAV</sequence>
<dbReference type="GO" id="GO:0003729">
    <property type="term" value="F:mRNA binding"/>
    <property type="evidence" value="ECO:0007669"/>
    <property type="project" value="TreeGrafter"/>
</dbReference>
<evidence type="ECO:0000313" key="6">
    <source>
        <dbReference type="EMBL" id="KFG25802.1"/>
    </source>
</evidence>
<evidence type="ECO:0000313" key="7">
    <source>
        <dbReference type="Proteomes" id="UP000054524"/>
    </source>
</evidence>
<dbReference type="GO" id="GO:0000932">
    <property type="term" value="C:P-body"/>
    <property type="evidence" value="ECO:0007669"/>
    <property type="project" value="TreeGrafter"/>
</dbReference>
<dbReference type="STRING" id="944018.H8ZF43"/>
<dbReference type="GO" id="GO:0031087">
    <property type="term" value="P:deadenylation-independent decapping of nuclear-transcribed mRNA"/>
    <property type="evidence" value="ECO:0007669"/>
    <property type="project" value="TreeGrafter"/>
</dbReference>
<keyword evidence="4" id="KW-0507">mRNA processing</keyword>
<accession>A0A086J0Y4</accession>
<dbReference type="GO" id="GO:0006397">
    <property type="term" value="P:mRNA processing"/>
    <property type="evidence" value="ECO:0007669"/>
    <property type="project" value="UniProtKB-KW"/>
</dbReference>
<evidence type="ECO:0000313" key="5">
    <source>
        <dbReference type="EMBL" id="EHY64809.1"/>
    </source>
</evidence>
<gene>
    <name evidence="5" type="ORF">NERG_02212</name>
    <name evidence="6" type="ORF">NESG_01786</name>
</gene>
<dbReference type="HOGENOM" id="CLU_1806694_0_0_1"/>
<dbReference type="InterPro" id="IPR010334">
    <property type="entry name" value="Dcp1"/>
</dbReference>
<dbReference type="EMBL" id="JH604638">
    <property type="protein sequence ID" value="EHY64809.1"/>
    <property type="molecule type" value="Genomic_DNA"/>
</dbReference>
<evidence type="ECO:0000256" key="4">
    <source>
        <dbReference type="ARBA" id="ARBA00022664"/>
    </source>
</evidence>
<dbReference type="Gene3D" id="2.30.29.30">
    <property type="entry name" value="Pleckstrin-homology domain (PH domain)/Phosphotyrosine-binding domain (PTB)"/>
    <property type="match status" value="1"/>
</dbReference>
<keyword evidence="3" id="KW-0963">Cytoplasm</keyword>
<evidence type="ECO:0000256" key="2">
    <source>
        <dbReference type="ARBA" id="ARBA00008778"/>
    </source>
</evidence>
<dbReference type="AlphaFoldDB" id="H8ZF43"/>
<dbReference type="PANTHER" id="PTHR16290:SF0">
    <property type="entry name" value="DECAPPING PROTEIN 1, ISOFORM A"/>
    <property type="match status" value="1"/>
</dbReference>
<reference evidence="6" key="2">
    <citation type="submission" date="2012-10" db="EMBL/GenBank/DDBJ databases">
        <authorList>
            <consortium name="The Broad Institute Genome Sequencing Platform"/>
            <consortium name="The Broad Institute Genome Sequencing Center for Infectious Disease"/>
            <person name="Cuomo C."/>
            <person name="Troemel E."/>
            <person name="Walker B."/>
            <person name="Young S.K."/>
            <person name="Zeng Q."/>
            <person name="Gargeya S."/>
            <person name="Fitzgerald M."/>
            <person name="Haas B."/>
            <person name="Abouelleil A."/>
            <person name="Alvarado L."/>
            <person name="Arachchi H.M."/>
            <person name="Berlin A.M."/>
            <person name="Chapman S.B."/>
            <person name="Goldberg J."/>
            <person name="Griggs A."/>
            <person name="Gujja S."/>
            <person name="Hansen M."/>
            <person name="Howarth C."/>
            <person name="Imamovic A."/>
            <person name="Larimer J."/>
            <person name="McCowan C."/>
            <person name="Murphy C."/>
            <person name="Neiman D."/>
            <person name="Pearson M."/>
            <person name="Priest M."/>
            <person name="Roberts A."/>
            <person name="Saif S."/>
            <person name="Shea T."/>
            <person name="Sisk P."/>
            <person name="Sykes S."/>
            <person name="Wortman J."/>
            <person name="Nusbaum C."/>
            <person name="Birren B."/>
        </authorList>
    </citation>
    <scope>NUCLEOTIDE SEQUENCE</scope>
    <source>
        <strain evidence="6">ERTm6</strain>
    </source>
</reference>